<gene>
    <name evidence="1" type="ORF">UFOVP707_6</name>
</gene>
<dbReference type="EMBL" id="LR796684">
    <property type="protein sequence ID" value="CAB4158459.1"/>
    <property type="molecule type" value="Genomic_DNA"/>
</dbReference>
<organism evidence="1">
    <name type="scientific">uncultured Caudovirales phage</name>
    <dbReference type="NCBI Taxonomy" id="2100421"/>
    <lineage>
        <taxon>Viruses</taxon>
        <taxon>Duplodnaviria</taxon>
        <taxon>Heunggongvirae</taxon>
        <taxon>Uroviricota</taxon>
        <taxon>Caudoviricetes</taxon>
        <taxon>Peduoviridae</taxon>
        <taxon>Maltschvirus</taxon>
        <taxon>Maltschvirus maltsch</taxon>
    </lineage>
</organism>
<dbReference type="InterPro" id="IPR041893">
    <property type="entry name" value="ArdA_dom3"/>
</dbReference>
<name>A0A6J5NGT0_9CAUD</name>
<proteinExistence type="predicted"/>
<evidence type="ECO:0000313" key="1">
    <source>
        <dbReference type="EMBL" id="CAB4158459.1"/>
    </source>
</evidence>
<accession>A0A6J5NGT0</accession>
<sequence length="170" mass="19288">MTNRAFYYVDGIPTKGIWVDLDEITDTDGVLEALASAGLIGRDEHDQPVYGGDLLVACTEGELTRHFLSRHDTFDLAGYIEAAEDADALKADQEEVAAYISHFGSWSRRTFEEARSGEWDSERAFAENHVDELWDVPEHLQGYIDYDKVARDLFIDGYTFENGYVFRTDC</sequence>
<dbReference type="Pfam" id="PF07275">
    <property type="entry name" value="ArdA"/>
    <property type="match status" value="1"/>
</dbReference>
<dbReference type="InterPro" id="IPR009899">
    <property type="entry name" value="ArdA"/>
</dbReference>
<dbReference type="Gene3D" id="1.10.10.1190">
    <property type="entry name" value="Antirestriction protein ArdA, domain 3"/>
    <property type="match status" value="1"/>
</dbReference>
<protein>
    <submittedName>
        <fullName evidence="1">ArdA Antirestriction protein</fullName>
    </submittedName>
</protein>
<reference evidence="1" key="1">
    <citation type="submission" date="2020-04" db="EMBL/GenBank/DDBJ databases">
        <authorList>
            <person name="Chiriac C."/>
            <person name="Salcher M."/>
            <person name="Ghai R."/>
            <person name="Kavagutti S V."/>
        </authorList>
    </citation>
    <scope>NUCLEOTIDE SEQUENCE</scope>
</reference>